<proteinExistence type="predicted"/>
<dbReference type="EMBL" id="BMHE01000012">
    <property type="protein sequence ID" value="GFZ81378.1"/>
    <property type="molecule type" value="Genomic_DNA"/>
</dbReference>
<protein>
    <recommendedName>
        <fullName evidence="1">Ferric siderophore reductase C-terminal domain-containing protein</fullName>
    </recommendedName>
</protein>
<sequence length="115" mass="13371">MKPDMIWNQYAARLTFAQDFLLGQPLPAEMKERYLNGYKVLTQGITADVFGRRRNPFLHLKPIYLDSPNEEGKKVLMRSSCCMYNCREGGELCYTCPKRTEKDRLEMKEKLAAAK</sequence>
<evidence type="ECO:0000313" key="2">
    <source>
        <dbReference type="EMBL" id="GFZ81378.1"/>
    </source>
</evidence>
<evidence type="ECO:0000259" key="1">
    <source>
        <dbReference type="Pfam" id="PF11575"/>
    </source>
</evidence>
<dbReference type="RefSeq" id="WP_189012551.1">
    <property type="nucleotide sequence ID" value="NZ_BMHE01000012.1"/>
</dbReference>
<keyword evidence="3" id="KW-1185">Reference proteome</keyword>
<dbReference type="InterPro" id="IPR024726">
    <property type="entry name" value="FhuF_C"/>
</dbReference>
<feature type="domain" description="Ferric siderophore reductase C-terminal" evidence="1">
    <location>
        <begin position="78"/>
        <end position="98"/>
    </location>
</feature>
<gene>
    <name evidence="2" type="ORF">GCM10008018_28840</name>
</gene>
<organism evidence="2 3">
    <name type="scientific">Paenibacillus marchantiophytorum</name>
    <dbReference type="NCBI Taxonomy" id="1619310"/>
    <lineage>
        <taxon>Bacteria</taxon>
        <taxon>Bacillati</taxon>
        <taxon>Bacillota</taxon>
        <taxon>Bacilli</taxon>
        <taxon>Bacillales</taxon>
        <taxon>Paenibacillaceae</taxon>
        <taxon>Paenibacillus</taxon>
    </lineage>
</organism>
<dbReference type="Pfam" id="PF11575">
    <property type="entry name" value="FhuF_C"/>
    <property type="match status" value="1"/>
</dbReference>
<reference evidence="3" key="1">
    <citation type="journal article" date="2019" name="Int. J. Syst. Evol. Microbiol.">
        <title>The Global Catalogue of Microorganisms (GCM) 10K type strain sequencing project: providing services to taxonomists for standard genome sequencing and annotation.</title>
        <authorList>
            <consortium name="The Broad Institute Genomics Platform"/>
            <consortium name="The Broad Institute Genome Sequencing Center for Infectious Disease"/>
            <person name="Wu L."/>
            <person name="Ma J."/>
        </authorList>
    </citation>
    <scope>NUCLEOTIDE SEQUENCE [LARGE SCALE GENOMIC DNA]</scope>
    <source>
        <strain evidence="3">CGMCC 1.15043</strain>
    </source>
</reference>
<evidence type="ECO:0000313" key="3">
    <source>
        <dbReference type="Proteomes" id="UP000615455"/>
    </source>
</evidence>
<comment type="caution">
    <text evidence="2">The sequence shown here is derived from an EMBL/GenBank/DDBJ whole genome shotgun (WGS) entry which is preliminary data.</text>
</comment>
<dbReference type="Proteomes" id="UP000615455">
    <property type="component" value="Unassembled WGS sequence"/>
</dbReference>
<name>A0ABQ1EPJ7_9BACL</name>
<accession>A0ABQ1EPJ7</accession>